<name>A0A1M7SUB6_9SPHN</name>
<dbReference type="PANTHER" id="PTHR43080:SF2">
    <property type="entry name" value="CBS DOMAIN-CONTAINING PROTEIN"/>
    <property type="match status" value="1"/>
</dbReference>
<dbReference type="InterPro" id="IPR000644">
    <property type="entry name" value="CBS_dom"/>
</dbReference>
<dbReference type="STRING" id="198312.SAMN02745193_02375"/>
<dbReference type="CDD" id="cd04623">
    <property type="entry name" value="CBS_pair_bac_euk"/>
    <property type="match status" value="1"/>
</dbReference>
<gene>
    <name evidence="4" type="ORF">SAMN02745193_02375</name>
</gene>
<accession>A0A1M7SUB6</accession>
<dbReference type="OrthoDB" id="9807125at2"/>
<evidence type="ECO:0000256" key="2">
    <source>
        <dbReference type="PROSITE-ProRule" id="PRU00703"/>
    </source>
</evidence>
<dbReference type="Pfam" id="PF00571">
    <property type="entry name" value="CBS"/>
    <property type="match status" value="2"/>
</dbReference>
<dbReference type="RefSeq" id="WP_072675217.1">
    <property type="nucleotide sequence ID" value="NZ_FRDF01000014.1"/>
</dbReference>
<sequence length="143" mass="15598">MNIANIIAHRAGSNIIACDVSTPVAEAVGILASKRIGALPVLRDGRVAGIVSERDVIYRLADHGRDCLDLTVEQIMTSPAVTVEPSTSIDDALAMMTRRRFRHFPVVEDGKLVAFISIGDLVKHKIDEVQHEAEALRNYIQAV</sequence>
<dbReference type="InterPro" id="IPR051257">
    <property type="entry name" value="Diverse_CBS-Domain"/>
</dbReference>
<evidence type="ECO:0000259" key="3">
    <source>
        <dbReference type="PROSITE" id="PS51371"/>
    </source>
</evidence>
<dbReference type="Proteomes" id="UP000184391">
    <property type="component" value="Unassembled WGS sequence"/>
</dbReference>
<organism evidence="4 5">
    <name type="scientific">Erythrobacter sanguineus</name>
    <dbReference type="NCBI Taxonomy" id="198312"/>
    <lineage>
        <taxon>Bacteria</taxon>
        <taxon>Pseudomonadati</taxon>
        <taxon>Pseudomonadota</taxon>
        <taxon>Alphaproteobacteria</taxon>
        <taxon>Sphingomonadales</taxon>
        <taxon>Erythrobacteraceae</taxon>
        <taxon>Erythrobacter/Porphyrobacter group</taxon>
        <taxon>Erythrobacter</taxon>
    </lineage>
</organism>
<feature type="domain" description="CBS" evidence="3">
    <location>
        <begin position="8"/>
        <end position="67"/>
    </location>
</feature>
<feature type="domain" description="CBS" evidence="3">
    <location>
        <begin position="76"/>
        <end position="134"/>
    </location>
</feature>
<dbReference type="InterPro" id="IPR046342">
    <property type="entry name" value="CBS_dom_sf"/>
</dbReference>
<proteinExistence type="predicted"/>
<dbReference type="PROSITE" id="PS51371">
    <property type="entry name" value="CBS"/>
    <property type="match status" value="2"/>
</dbReference>
<dbReference type="EMBL" id="FRDF01000014">
    <property type="protein sequence ID" value="SHN62075.1"/>
    <property type="molecule type" value="Genomic_DNA"/>
</dbReference>
<dbReference type="AlphaFoldDB" id="A0A1M7SUB6"/>
<evidence type="ECO:0000313" key="5">
    <source>
        <dbReference type="Proteomes" id="UP000184391"/>
    </source>
</evidence>
<evidence type="ECO:0000256" key="1">
    <source>
        <dbReference type="ARBA" id="ARBA00023122"/>
    </source>
</evidence>
<keyword evidence="5" id="KW-1185">Reference proteome</keyword>
<dbReference type="PANTHER" id="PTHR43080">
    <property type="entry name" value="CBS DOMAIN-CONTAINING PROTEIN CBSX3, MITOCHONDRIAL"/>
    <property type="match status" value="1"/>
</dbReference>
<reference evidence="5" key="1">
    <citation type="submission" date="2016-12" db="EMBL/GenBank/DDBJ databases">
        <authorList>
            <person name="Varghese N."/>
            <person name="Submissions S."/>
        </authorList>
    </citation>
    <scope>NUCLEOTIDE SEQUENCE [LARGE SCALE GENOMIC DNA]</scope>
    <source>
        <strain evidence="5">DSM 11032</strain>
    </source>
</reference>
<dbReference type="Gene3D" id="3.10.580.10">
    <property type="entry name" value="CBS-domain"/>
    <property type="match status" value="1"/>
</dbReference>
<dbReference type="SMART" id="SM00116">
    <property type="entry name" value="CBS"/>
    <property type="match status" value="2"/>
</dbReference>
<keyword evidence="1 2" id="KW-0129">CBS domain</keyword>
<evidence type="ECO:0000313" key="4">
    <source>
        <dbReference type="EMBL" id="SHN62075.1"/>
    </source>
</evidence>
<protein>
    <submittedName>
        <fullName evidence="4">CBS domain-containing protein</fullName>
    </submittedName>
</protein>
<dbReference type="InterPro" id="IPR044725">
    <property type="entry name" value="CBSX3_CBS_dom"/>
</dbReference>
<dbReference type="SUPFAM" id="SSF54631">
    <property type="entry name" value="CBS-domain pair"/>
    <property type="match status" value="1"/>
</dbReference>